<organism evidence="1">
    <name type="scientific">uncultured Thiotrichaceae bacterium</name>
    <dbReference type="NCBI Taxonomy" id="298394"/>
    <lineage>
        <taxon>Bacteria</taxon>
        <taxon>Pseudomonadati</taxon>
        <taxon>Pseudomonadota</taxon>
        <taxon>Gammaproteobacteria</taxon>
        <taxon>Thiotrichales</taxon>
        <taxon>Thiotrichaceae</taxon>
        <taxon>environmental samples</taxon>
    </lineage>
</organism>
<protein>
    <recommendedName>
        <fullName evidence="2">Alpha/beta hydrolase</fullName>
    </recommendedName>
</protein>
<dbReference type="AlphaFoldDB" id="A0A6S6UAE9"/>
<gene>
    <name evidence="1" type="ORF">HELGO_WM24586</name>
</gene>
<reference evidence="1" key="1">
    <citation type="submission" date="2020-01" db="EMBL/GenBank/DDBJ databases">
        <authorList>
            <person name="Meier V. D."/>
            <person name="Meier V D."/>
        </authorList>
    </citation>
    <scope>NUCLEOTIDE SEQUENCE</scope>
    <source>
        <strain evidence="1">HLG_WM_MAG_07</strain>
    </source>
</reference>
<evidence type="ECO:0008006" key="2">
    <source>
        <dbReference type="Google" id="ProtNLM"/>
    </source>
</evidence>
<dbReference type="InterPro" id="IPR029058">
    <property type="entry name" value="AB_hydrolase_fold"/>
</dbReference>
<dbReference type="SUPFAM" id="SSF53474">
    <property type="entry name" value="alpha/beta-Hydrolases"/>
    <property type="match status" value="1"/>
</dbReference>
<name>A0A6S6UAE9_9GAMM</name>
<evidence type="ECO:0000313" key="1">
    <source>
        <dbReference type="EMBL" id="CAA6826290.1"/>
    </source>
</evidence>
<dbReference type="EMBL" id="CACVAY010000132">
    <property type="protein sequence ID" value="CAA6826290.1"/>
    <property type="molecule type" value="Genomic_DNA"/>
</dbReference>
<accession>A0A6S6UAE9</accession>
<proteinExistence type="predicted"/>
<dbReference type="Gene3D" id="3.40.50.1820">
    <property type="entry name" value="alpha/beta hydrolase"/>
    <property type="match status" value="1"/>
</dbReference>
<sequence>MADNLLKGDPFFIEFEQTFLHGDILLKESADAPPSILCLHGGSPSAERNNFFLLRQLLLNQYGLSSCSFDFIGHGSTGGKLQDSSLQQRTRQASDIVDACFDSKPFSILAQGMSAYTALKLTQVFSVSNLVLLTPKIYSHNNYSLPFGEDLLQMAQLPNNWKNSDACSIIENFQGKISLIGTDQHKRISTKVINTLNEHAVSAKQKQTLEITSPHHQLISFADHEPEILVKITKTIANVLDTPKINYH</sequence>